<reference evidence="1" key="1">
    <citation type="submission" date="2021-03" db="EMBL/GenBank/DDBJ databases">
        <authorList>
            <person name="Kanchanasin P."/>
            <person name="Saeng-In P."/>
            <person name="Phongsopitanun W."/>
            <person name="Yuki M."/>
            <person name="Kudo T."/>
            <person name="Ohkuma M."/>
            <person name="Tanasupawat S."/>
        </authorList>
    </citation>
    <scope>NUCLEOTIDE SEQUENCE</scope>
    <source>
        <strain evidence="1">GKU 128</strain>
    </source>
</reference>
<sequence length="48" mass="5204">MTERSPVQTVKAFFEAAGDGRIRAYQIFEDSLGLAGIHLGRRPVLASA</sequence>
<evidence type="ECO:0000313" key="1">
    <source>
        <dbReference type="EMBL" id="MBO2448927.1"/>
    </source>
</evidence>
<protein>
    <submittedName>
        <fullName evidence="1">Uncharacterized protein</fullName>
    </submittedName>
</protein>
<evidence type="ECO:0000313" key="2">
    <source>
        <dbReference type="Proteomes" id="UP000669179"/>
    </source>
</evidence>
<comment type="caution">
    <text evidence="1">The sequence shown here is derived from an EMBL/GenBank/DDBJ whole genome shotgun (WGS) entry which is preliminary data.</text>
</comment>
<organism evidence="1 2">
    <name type="scientific">Actinomadura barringtoniae</name>
    <dbReference type="NCBI Taxonomy" id="1427535"/>
    <lineage>
        <taxon>Bacteria</taxon>
        <taxon>Bacillati</taxon>
        <taxon>Actinomycetota</taxon>
        <taxon>Actinomycetes</taxon>
        <taxon>Streptosporangiales</taxon>
        <taxon>Thermomonosporaceae</taxon>
        <taxon>Actinomadura</taxon>
    </lineage>
</organism>
<dbReference type="Proteomes" id="UP000669179">
    <property type="component" value="Unassembled WGS sequence"/>
</dbReference>
<proteinExistence type="predicted"/>
<gene>
    <name evidence="1" type="ORF">J4573_17625</name>
</gene>
<keyword evidence="2" id="KW-1185">Reference proteome</keyword>
<dbReference type="AlphaFoldDB" id="A0A939T741"/>
<accession>A0A939T741</accession>
<dbReference type="RefSeq" id="WP_208256594.1">
    <property type="nucleotide sequence ID" value="NZ_JAGEOJ010000006.1"/>
</dbReference>
<dbReference type="EMBL" id="JAGEOJ010000006">
    <property type="protein sequence ID" value="MBO2448927.1"/>
    <property type="molecule type" value="Genomic_DNA"/>
</dbReference>
<name>A0A939T741_9ACTN</name>